<feature type="transmembrane region" description="Helical" evidence="1">
    <location>
        <begin position="69"/>
        <end position="87"/>
    </location>
</feature>
<keyword evidence="1" id="KW-1133">Transmembrane helix</keyword>
<evidence type="ECO:0000313" key="3">
    <source>
        <dbReference type="Proteomes" id="UP000807115"/>
    </source>
</evidence>
<accession>A0A921QV48</accession>
<evidence type="ECO:0000256" key="1">
    <source>
        <dbReference type="SAM" id="Phobius"/>
    </source>
</evidence>
<dbReference type="Proteomes" id="UP000807115">
    <property type="component" value="Chromosome 6"/>
</dbReference>
<sequence>MVQIGSYPSLEASLQFPMPTTTNAIPTLLLAGLKAKALPSLMLRASMVASVDVTFFLKGIEISMSAFLYPWHVLVLSVIALPSHLVFCLTTLLPFGSCICWVAWTLISSLNHLVHL</sequence>
<evidence type="ECO:0000313" key="2">
    <source>
        <dbReference type="EMBL" id="KAG0527632.1"/>
    </source>
</evidence>
<comment type="caution">
    <text evidence="2">The sequence shown here is derived from an EMBL/GenBank/DDBJ whole genome shotgun (WGS) entry which is preliminary data.</text>
</comment>
<feature type="transmembrane region" description="Helical" evidence="1">
    <location>
        <begin position="93"/>
        <end position="114"/>
    </location>
</feature>
<reference evidence="2" key="1">
    <citation type="journal article" date="2019" name="BMC Genomics">
        <title>A new reference genome for Sorghum bicolor reveals high levels of sequence similarity between sweet and grain genotypes: implications for the genetics of sugar metabolism.</title>
        <authorList>
            <person name="Cooper E.A."/>
            <person name="Brenton Z.W."/>
            <person name="Flinn B.S."/>
            <person name="Jenkins J."/>
            <person name="Shu S."/>
            <person name="Flowers D."/>
            <person name="Luo F."/>
            <person name="Wang Y."/>
            <person name="Xia P."/>
            <person name="Barry K."/>
            <person name="Daum C."/>
            <person name="Lipzen A."/>
            <person name="Yoshinaga Y."/>
            <person name="Schmutz J."/>
            <person name="Saski C."/>
            <person name="Vermerris W."/>
            <person name="Kresovich S."/>
        </authorList>
    </citation>
    <scope>NUCLEOTIDE SEQUENCE</scope>
</reference>
<dbReference type="EMBL" id="CM027685">
    <property type="protein sequence ID" value="KAG0527632.1"/>
    <property type="molecule type" value="Genomic_DNA"/>
</dbReference>
<protein>
    <submittedName>
        <fullName evidence="2">Uncharacterized protein</fullName>
    </submittedName>
</protein>
<dbReference type="AlphaFoldDB" id="A0A921QV48"/>
<reference evidence="2" key="2">
    <citation type="submission" date="2020-10" db="EMBL/GenBank/DDBJ databases">
        <authorList>
            <person name="Cooper E.A."/>
            <person name="Brenton Z.W."/>
            <person name="Flinn B.S."/>
            <person name="Jenkins J."/>
            <person name="Shu S."/>
            <person name="Flowers D."/>
            <person name="Luo F."/>
            <person name="Wang Y."/>
            <person name="Xia P."/>
            <person name="Barry K."/>
            <person name="Daum C."/>
            <person name="Lipzen A."/>
            <person name="Yoshinaga Y."/>
            <person name="Schmutz J."/>
            <person name="Saski C."/>
            <person name="Vermerris W."/>
            <person name="Kresovich S."/>
        </authorList>
    </citation>
    <scope>NUCLEOTIDE SEQUENCE</scope>
</reference>
<keyword evidence="1" id="KW-0812">Transmembrane</keyword>
<proteinExistence type="predicted"/>
<gene>
    <name evidence="2" type="ORF">BDA96_06G249600</name>
</gene>
<keyword evidence="1" id="KW-0472">Membrane</keyword>
<name>A0A921QV48_SORBI</name>
<organism evidence="2 3">
    <name type="scientific">Sorghum bicolor</name>
    <name type="common">Sorghum</name>
    <name type="synonym">Sorghum vulgare</name>
    <dbReference type="NCBI Taxonomy" id="4558"/>
    <lineage>
        <taxon>Eukaryota</taxon>
        <taxon>Viridiplantae</taxon>
        <taxon>Streptophyta</taxon>
        <taxon>Embryophyta</taxon>
        <taxon>Tracheophyta</taxon>
        <taxon>Spermatophyta</taxon>
        <taxon>Magnoliopsida</taxon>
        <taxon>Liliopsida</taxon>
        <taxon>Poales</taxon>
        <taxon>Poaceae</taxon>
        <taxon>PACMAD clade</taxon>
        <taxon>Panicoideae</taxon>
        <taxon>Andropogonodae</taxon>
        <taxon>Andropogoneae</taxon>
        <taxon>Sorghinae</taxon>
        <taxon>Sorghum</taxon>
    </lineage>
</organism>